<dbReference type="CDD" id="cd00770">
    <property type="entry name" value="SerRS_core"/>
    <property type="match status" value="1"/>
</dbReference>
<dbReference type="GO" id="GO:0005524">
    <property type="term" value="F:ATP binding"/>
    <property type="evidence" value="ECO:0007669"/>
    <property type="project" value="UniProtKB-KW"/>
</dbReference>
<keyword evidence="13" id="KW-1185">Reference proteome</keyword>
<comment type="similarity">
    <text evidence="1">Belongs to the class-II aminoacyl-tRNA synthetase family. Type-1 seryl-tRNA synthetase subfamily.</text>
</comment>
<dbReference type="AlphaFoldDB" id="A0ABD3MBJ6"/>
<dbReference type="Pfam" id="PF02403">
    <property type="entry name" value="Seryl_tRNA_N"/>
    <property type="match status" value="1"/>
</dbReference>
<dbReference type="Gene3D" id="1.10.287.40">
    <property type="entry name" value="Serine-tRNA synthetase, tRNA binding domain"/>
    <property type="match status" value="1"/>
</dbReference>
<keyword evidence="6" id="KW-0648">Protein biosynthesis</keyword>
<dbReference type="EMBL" id="JALLBG020000156">
    <property type="protein sequence ID" value="KAL3761158.1"/>
    <property type="molecule type" value="Genomic_DNA"/>
</dbReference>
<dbReference type="InterPro" id="IPR015866">
    <property type="entry name" value="Ser-tRNA-synth_1_N"/>
</dbReference>
<dbReference type="InterPro" id="IPR042103">
    <property type="entry name" value="SerRS_1_N_sf"/>
</dbReference>
<dbReference type="GO" id="GO:0006412">
    <property type="term" value="P:translation"/>
    <property type="evidence" value="ECO:0007669"/>
    <property type="project" value="UniProtKB-KW"/>
</dbReference>
<dbReference type="InterPro" id="IPR002314">
    <property type="entry name" value="aa-tRNA-synt_IIb"/>
</dbReference>
<dbReference type="Pfam" id="PF00587">
    <property type="entry name" value="tRNA-synt_2b"/>
    <property type="match status" value="1"/>
</dbReference>
<evidence type="ECO:0000259" key="11">
    <source>
        <dbReference type="PROSITE" id="PS50862"/>
    </source>
</evidence>
<feature type="binding site" evidence="9">
    <location>
        <position position="320"/>
    </location>
    <ligand>
        <name>L-serine</name>
        <dbReference type="ChEBI" id="CHEBI:33384"/>
    </ligand>
</feature>
<dbReference type="InterPro" id="IPR045864">
    <property type="entry name" value="aa-tRNA-synth_II/BPL/LPL"/>
</dbReference>
<dbReference type="PANTHER" id="PTHR11778">
    <property type="entry name" value="SERYL-TRNA SYNTHETASE"/>
    <property type="match status" value="1"/>
</dbReference>
<feature type="binding site" evidence="9">
    <location>
        <position position="297"/>
    </location>
    <ligand>
        <name>L-serine</name>
        <dbReference type="ChEBI" id="CHEBI:33384"/>
    </ligand>
</feature>
<dbReference type="GO" id="GO:0004828">
    <property type="term" value="F:serine-tRNA ligase activity"/>
    <property type="evidence" value="ECO:0007669"/>
    <property type="project" value="UniProtKB-EC"/>
</dbReference>
<dbReference type="NCBIfam" id="TIGR00414">
    <property type="entry name" value="serS"/>
    <property type="match status" value="1"/>
</dbReference>
<evidence type="ECO:0000256" key="10">
    <source>
        <dbReference type="PIRSR" id="PIRSR001529-2"/>
    </source>
</evidence>
<feature type="binding site" evidence="9">
    <location>
        <position position="432"/>
    </location>
    <ligand>
        <name>L-serine</name>
        <dbReference type="ChEBI" id="CHEBI:33384"/>
    </ligand>
</feature>
<dbReference type="SUPFAM" id="SSF55681">
    <property type="entry name" value="Class II aaRS and biotin synthetases"/>
    <property type="match status" value="1"/>
</dbReference>
<dbReference type="FunFam" id="3.30.930.10:FF:000026">
    <property type="entry name" value="Seryl-tRNA synthetase, cytoplasmic"/>
    <property type="match status" value="1"/>
</dbReference>
<keyword evidence="7" id="KW-0030">Aminoacyl-tRNA synthetase</keyword>
<evidence type="ECO:0000256" key="7">
    <source>
        <dbReference type="ARBA" id="ARBA00023146"/>
    </source>
</evidence>
<dbReference type="SUPFAM" id="SSF46589">
    <property type="entry name" value="tRNA-binding arm"/>
    <property type="match status" value="1"/>
</dbReference>
<dbReference type="Proteomes" id="UP001530293">
    <property type="component" value="Unassembled WGS sequence"/>
</dbReference>
<evidence type="ECO:0000256" key="6">
    <source>
        <dbReference type="ARBA" id="ARBA00022917"/>
    </source>
</evidence>
<evidence type="ECO:0000256" key="5">
    <source>
        <dbReference type="ARBA" id="ARBA00022840"/>
    </source>
</evidence>
<gene>
    <name evidence="12" type="ORF">ACHAWU_000253</name>
</gene>
<keyword evidence="5 10" id="KW-0067">ATP-binding</keyword>
<feature type="binding site" evidence="9">
    <location>
        <position position="266"/>
    </location>
    <ligand>
        <name>L-serine</name>
        <dbReference type="ChEBI" id="CHEBI:33384"/>
    </ligand>
</feature>
<accession>A0ABD3MBJ6</accession>
<dbReference type="InterPro" id="IPR010978">
    <property type="entry name" value="tRNA-bd_arm"/>
</dbReference>
<keyword evidence="4" id="KW-0547">Nucleotide-binding</keyword>
<dbReference type="InterPro" id="IPR006195">
    <property type="entry name" value="aa-tRNA-synth_II"/>
</dbReference>
<comment type="caution">
    <text evidence="12">The sequence shown here is derived from an EMBL/GenBank/DDBJ whole genome shotgun (WGS) entry which is preliminary data.</text>
</comment>
<sequence>MPIDINSLRTYRGGDPDAYRHYMTQRFKDPAIIDSVLAKDESWREMRGQIDALRTSVNKLQRDVIAPKKKAKENCDAEVAEMKAIKDQIVEMESLLPIIEQERDALLNRIGNIVDPEVPISQDEDADNLVVALYPEPLEAENCGDKPLLPMSISQLVYTLPPTKPLTHDDLLWRIDGYEPTRGVNVAGHRGYFLKNAGVLLNQALINYGIAFLRKRGYQVLQPPYFMKKEVMAGIAQLEDFDEQLYKVSGKTDDPEGVTESYLIATSEQPICGYHRNEWIDDKALPFRYAGISTCFRKEAGSSGRDIRGIFRVHQFEKIEQFCVVVDDFEESAKEQTRMIDAAKEFYESLGFPYRVVCIVSGALNDAAVKKYDLEAWFPGQQAYRELVSCSNCTDFQSRGVGARCGQKKTTGDKKSKEEMLKETASYVHFLNATLCATGRGICCLLENYQEENGVRVPEVLVPYMGGIDFLPFERGPMEATKGEKKGKGNNKNEE</sequence>
<keyword evidence="3" id="KW-0436">Ligase</keyword>
<evidence type="ECO:0000256" key="8">
    <source>
        <dbReference type="ARBA" id="ARBA00031113"/>
    </source>
</evidence>
<evidence type="ECO:0000256" key="1">
    <source>
        <dbReference type="ARBA" id="ARBA00010728"/>
    </source>
</evidence>
<protein>
    <recommendedName>
        <fullName evidence="2">serine--tRNA ligase</fullName>
        <ecNumber evidence="2">6.1.1.11</ecNumber>
    </recommendedName>
    <alternativeName>
        <fullName evidence="8">Seryl-tRNA synthetase</fullName>
    </alternativeName>
</protein>
<dbReference type="PRINTS" id="PR00981">
    <property type="entry name" value="TRNASYNTHSER"/>
</dbReference>
<evidence type="ECO:0000313" key="12">
    <source>
        <dbReference type="EMBL" id="KAL3761158.1"/>
    </source>
</evidence>
<feature type="binding site" evidence="10">
    <location>
        <begin position="386"/>
        <end position="389"/>
    </location>
    <ligand>
        <name>ATP</name>
        <dbReference type="ChEBI" id="CHEBI:30616"/>
    </ligand>
</feature>
<feature type="site" description="Important for serine binding" evidence="9">
    <location>
        <position position="434"/>
    </location>
</feature>
<dbReference type="Gene3D" id="3.30.930.10">
    <property type="entry name" value="Bira Bifunctional Protein, Domain 2"/>
    <property type="match status" value="1"/>
</dbReference>
<evidence type="ECO:0000256" key="4">
    <source>
        <dbReference type="ARBA" id="ARBA00022741"/>
    </source>
</evidence>
<dbReference type="PROSITE" id="PS50862">
    <property type="entry name" value="AA_TRNA_LIGASE_II"/>
    <property type="match status" value="1"/>
</dbReference>
<feature type="binding site" evidence="10">
    <location>
        <begin position="297"/>
        <end position="299"/>
    </location>
    <ligand>
        <name>ATP</name>
        <dbReference type="ChEBI" id="CHEBI:30616"/>
    </ligand>
</feature>
<evidence type="ECO:0000256" key="3">
    <source>
        <dbReference type="ARBA" id="ARBA00022598"/>
    </source>
</evidence>
<dbReference type="PIRSF" id="PIRSF001529">
    <property type="entry name" value="Ser-tRNA-synth_IIa"/>
    <property type="match status" value="1"/>
</dbReference>
<evidence type="ECO:0000256" key="2">
    <source>
        <dbReference type="ARBA" id="ARBA00012840"/>
    </source>
</evidence>
<reference evidence="12 13" key="1">
    <citation type="submission" date="2024-10" db="EMBL/GenBank/DDBJ databases">
        <title>Updated reference genomes for cyclostephanoid diatoms.</title>
        <authorList>
            <person name="Roberts W.R."/>
            <person name="Alverson A.J."/>
        </authorList>
    </citation>
    <scope>NUCLEOTIDE SEQUENCE [LARGE SCALE GENOMIC DNA]</scope>
    <source>
        <strain evidence="12 13">AJA232-27</strain>
    </source>
</reference>
<dbReference type="EC" id="6.1.1.11" evidence="2"/>
<dbReference type="InterPro" id="IPR033729">
    <property type="entry name" value="SerRS_core"/>
</dbReference>
<feature type="binding site" evidence="10">
    <location>
        <begin position="313"/>
        <end position="316"/>
    </location>
    <ligand>
        <name>ATP</name>
        <dbReference type="ChEBI" id="CHEBI:30616"/>
    </ligand>
</feature>
<dbReference type="InterPro" id="IPR002317">
    <property type="entry name" value="Ser-tRNA-ligase_type_1"/>
</dbReference>
<evidence type="ECO:0000256" key="9">
    <source>
        <dbReference type="PIRSR" id="PIRSR001529-1"/>
    </source>
</evidence>
<name>A0ABD3MBJ6_9STRA</name>
<organism evidence="12 13">
    <name type="scientific">Discostella pseudostelligera</name>
    <dbReference type="NCBI Taxonomy" id="259834"/>
    <lineage>
        <taxon>Eukaryota</taxon>
        <taxon>Sar</taxon>
        <taxon>Stramenopiles</taxon>
        <taxon>Ochrophyta</taxon>
        <taxon>Bacillariophyta</taxon>
        <taxon>Coscinodiscophyceae</taxon>
        <taxon>Thalassiosirophycidae</taxon>
        <taxon>Stephanodiscales</taxon>
        <taxon>Stephanodiscaceae</taxon>
        <taxon>Discostella</taxon>
    </lineage>
</organism>
<proteinExistence type="inferred from homology"/>
<evidence type="ECO:0000313" key="13">
    <source>
        <dbReference type="Proteomes" id="UP001530293"/>
    </source>
</evidence>
<feature type="domain" description="Aminoacyl-transfer RNA synthetases class-II family profile" evidence="11">
    <location>
        <begin position="212"/>
        <end position="458"/>
    </location>
</feature>